<name>A0A0F9BKH9_9ZZZZ</name>
<reference evidence="1" key="1">
    <citation type="journal article" date="2015" name="Nature">
        <title>Complex archaea that bridge the gap between prokaryotes and eukaryotes.</title>
        <authorList>
            <person name="Spang A."/>
            <person name="Saw J.H."/>
            <person name="Jorgensen S.L."/>
            <person name="Zaremba-Niedzwiedzka K."/>
            <person name="Martijn J."/>
            <person name="Lind A.E."/>
            <person name="van Eijk R."/>
            <person name="Schleper C."/>
            <person name="Guy L."/>
            <person name="Ettema T.J."/>
        </authorList>
    </citation>
    <scope>NUCLEOTIDE SEQUENCE</scope>
</reference>
<dbReference type="EMBL" id="LAZR01051572">
    <property type="protein sequence ID" value="KKK84861.1"/>
    <property type="molecule type" value="Genomic_DNA"/>
</dbReference>
<dbReference type="AlphaFoldDB" id="A0A0F9BKH9"/>
<protein>
    <submittedName>
        <fullName evidence="1">Uncharacterized protein</fullName>
    </submittedName>
</protein>
<feature type="non-terminal residue" evidence="1">
    <location>
        <position position="64"/>
    </location>
</feature>
<gene>
    <name evidence="1" type="ORF">LCGC14_2779060</name>
</gene>
<proteinExistence type="predicted"/>
<accession>A0A0F9BKH9</accession>
<organism evidence="1">
    <name type="scientific">marine sediment metagenome</name>
    <dbReference type="NCBI Taxonomy" id="412755"/>
    <lineage>
        <taxon>unclassified sequences</taxon>
        <taxon>metagenomes</taxon>
        <taxon>ecological metagenomes</taxon>
    </lineage>
</organism>
<sequence length="64" mass="6989">MLGVGLGAFAPYRNRVPIAFPVGFGWDRARFDFDIEQVGGSYRAGIEPRDLVDPGIWNGAALHV</sequence>
<comment type="caution">
    <text evidence="1">The sequence shown here is derived from an EMBL/GenBank/DDBJ whole genome shotgun (WGS) entry which is preliminary data.</text>
</comment>
<evidence type="ECO:0000313" key="1">
    <source>
        <dbReference type="EMBL" id="KKK84861.1"/>
    </source>
</evidence>